<feature type="region of interest" description="Disordered" evidence="9">
    <location>
        <begin position="43"/>
        <end position="89"/>
    </location>
</feature>
<protein>
    <submittedName>
        <fullName evidence="11">Uncharacterized protein LOC116947048 isoform X1</fullName>
    </submittedName>
</protein>
<evidence type="ECO:0000256" key="7">
    <source>
        <dbReference type="ARBA" id="ARBA00023034"/>
    </source>
</evidence>
<keyword evidence="10" id="KW-1185">Reference proteome</keyword>
<evidence type="ECO:0000313" key="10">
    <source>
        <dbReference type="Proteomes" id="UP001318040"/>
    </source>
</evidence>
<evidence type="ECO:0000256" key="3">
    <source>
        <dbReference type="ARBA" id="ARBA00022490"/>
    </source>
</evidence>
<keyword evidence="7" id="KW-0333">Golgi apparatus</keyword>
<dbReference type="GeneID" id="116947048"/>
<evidence type="ECO:0000256" key="2">
    <source>
        <dbReference type="ARBA" id="ARBA00004496"/>
    </source>
</evidence>
<sequence length="417" mass="46138">MRPPAPSRSALLLLVSRRAAELRDSWGPGPPLLALRRGLREALSRHAGGPGDQERGDDEEERGDDEEERGEDEEEEEWRLSRGPAKRGLEAGSTDRALKVLAVPLVLLLTYYACLWLHPPTQQLVSRHTQRWVYNALRRVRLLTLPITRRYNLAAYHDQECLVYNPLYSDPTPNCSFCAAVKSVILLDEFSNFTQYYYGQADPVLVKGGQKDHVGLEDVQHLHAVHGKTLDLRPDEVSCSNDSVSSFSHLFRLFPTEETLARSSTTFQWKTQRVAGTRLLRELFPRPYFISPDSEVSLLKLLILQGSQATPHALVFQLQFYNAWLAIGSGSLSLHLTPVPACHAPCRTLSVHAQAGDLAPLIDTTGGEETAVSSDPPVLNPAVSPPVGPLLPPAGVLLPPLADGPAMRTRSKMSRFS</sequence>
<dbReference type="PANTHER" id="PTHR35259">
    <property type="entry name" value="BOMBESIN RECEPTOR-ACTIVATED PROTEIN C6ORF89"/>
    <property type="match status" value="1"/>
</dbReference>
<keyword evidence="8" id="KW-0472">Membrane</keyword>
<evidence type="ECO:0000256" key="5">
    <source>
        <dbReference type="ARBA" id="ARBA00022968"/>
    </source>
</evidence>
<dbReference type="Proteomes" id="UP001318040">
    <property type="component" value="Chromosome 28"/>
</dbReference>
<evidence type="ECO:0000313" key="11">
    <source>
        <dbReference type="RefSeq" id="XP_032818314.1"/>
    </source>
</evidence>
<gene>
    <name evidence="11" type="primary">LOC116947048</name>
</gene>
<dbReference type="RefSeq" id="XP_032818314.1">
    <property type="nucleotide sequence ID" value="XM_032962423.1"/>
</dbReference>
<dbReference type="GO" id="GO:0000139">
    <property type="term" value="C:Golgi membrane"/>
    <property type="evidence" value="ECO:0007669"/>
    <property type="project" value="UniProtKB-SubCell"/>
</dbReference>
<comment type="subcellular location">
    <subcellularLocation>
        <location evidence="2">Cytoplasm</location>
    </subcellularLocation>
    <subcellularLocation>
        <location evidence="1">Golgi apparatus membrane</location>
        <topology evidence="1">Single-pass type II membrane protein</topology>
    </subcellularLocation>
</comment>
<dbReference type="InterPro" id="IPR038757">
    <property type="entry name" value="BRAP"/>
</dbReference>
<accession>A0AAJ7X1R2</accession>
<keyword evidence="4" id="KW-0812">Transmembrane</keyword>
<dbReference type="PANTHER" id="PTHR35259:SF1">
    <property type="entry name" value="BOMBESIN RECEPTOR-ACTIVATED PROTEIN C6ORF89"/>
    <property type="match status" value="1"/>
</dbReference>
<organism evidence="10 11">
    <name type="scientific">Petromyzon marinus</name>
    <name type="common">Sea lamprey</name>
    <dbReference type="NCBI Taxonomy" id="7757"/>
    <lineage>
        <taxon>Eukaryota</taxon>
        <taxon>Metazoa</taxon>
        <taxon>Chordata</taxon>
        <taxon>Craniata</taxon>
        <taxon>Vertebrata</taxon>
        <taxon>Cyclostomata</taxon>
        <taxon>Hyperoartia</taxon>
        <taxon>Petromyzontiformes</taxon>
        <taxon>Petromyzontidae</taxon>
        <taxon>Petromyzon</taxon>
    </lineage>
</organism>
<dbReference type="KEGG" id="pmrn:116947048"/>
<keyword evidence="3" id="KW-0963">Cytoplasm</keyword>
<evidence type="ECO:0000256" key="9">
    <source>
        <dbReference type="SAM" id="MobiDB-lite"/>
    </source>
</evidence>
<evidence type="ECO:0000256" key="4">
    <source>
        <dbReference type="ARBA" id="ARBA00022692"/>
    </source>
</evidence>
<name>A0AAJ7X1R2_PETMA</name>
<dbReference type="AlphaFoldDB" id="A0AAJ7X1R2"/>
<proteinExistence type="predicted"/>
<evidence type="ECO:0000256" key="8">
    <source>
        <dbReference type="ARBA" id="ARBA00023136"/>
    </source>
</evidence>
<keyword evidence="6" id="KW-1133">Transmembrane helix</keyword>
<feature type="compositionally biased region" description="Acidic residues" evidence="9">
    <location>
        <begin position="55"/>
        <end position="77"/>
    </location>
</feature>
<keyword evidence="5" id="KW-0735">Signal-anchor</keyword>
<reference evidence="11" key="1">
    <citation type="submission" date="2025-08" db="UniProtKB">
        <authorList>
            <consortium name="RefSeq"/>
        </authorList>
    </citation>
    <scope>IDENTIFICATION</scope>
    <source>
        <tissue evidence="11">Sperm</tissue>
    </source>
</reference>
<evidence type="ECO:0000256" key="6">
    <source>
        <dbReference type="ARBA" id="ARBA00022989"/>
    </source>
</evidence>
<evidence type="ECO:0000256" key="1">
    <source>
        <dbReference type="ARBA" id="ARBA00004323"/>
    </source>
</evidence>